<dbReference type="InterPro" id="IPR010982">
    <property type="entry name" value="Lambda_DNA-bd_dom_sf"/>
</dbReference>
<evidence type="ECO:0000313" key="3">
    <source>
        <dbReference type="Proteomes" id="UP000282311"/>
    </source>
</evidence>
<dbReference type="Proteomes" id="UP000282311">
    <property type="component" value="Unassembled WGS sequence"/>
</dbReference>
<organism evidence="2 3">
    <name type="scientific">Paenibacillus ginsengarvi</name>
    <dbReference type="NCBI Taxonomy" id="400777"/>
    <lineage>
        <taxon>Bacteria</taxon>
        <taxon>Bacillati</taxon>
        <taxon>Bacillota</taxon>
        <taxon>Bacilli</taxon>
        <taxon>Bacillales</taxon>
        <taxon>Paenibacillaceae</taxon>
        <taxon>Paenibacillus</taxon>
    </lineage>
</organism>
<evidence type="ECO:0000313" key="2">
    <source>
        <dbReference type="EMBL" id="RKN77090.1"/>
    </source>
</evidence>
<sequence length="79" mass="8985">MNHDWRFGQINHRLREARRARGLTPKQLAMRLGYSSPNRYLLIENGQSRASLPIALQLAKIVGEEADALFPGIVDVHCF</sequence>
<dbReference type="GO" id="GO:0003677">
    <property type="term" value="F:DNA binding"/>
    <property type="evidence" value="ECO:0007669"/>
    <property type="project" value="InterPro"/>
</dbReference>
<accession>A0A3B0BVS1</accession>
<dbReference type="Gene3D" id="1.10.260.40">
    <property type="entry name" value="lambda repressor-like DNA-binding domains"/>
    <property type="match status" value="1"/>
</dbReference>
<feature type="domain" description="HTH cro/C1-type" evidence="1">
    <location>
        <begin position="14"/>
        <end position="69"/>
    </location>
</feature>
<gene>
    <name evidence="2" type="ORF">D7M11_24015</name>
</gene>
<dbReference type="AlphaFoldDB" id="A0A3B0BVS1"/>
<dbReference type="OrthoDB" id="48775at2"/>
<dbReference type="Pfam" id="PF13560">
    <property type="entry name" value="HTH_31"/>
    <property type="match status" value="1"/>
</dbReference>
<dbReference type="PROSITE" id="PS50943">
    <property type="entry name" value="HTH_CROC1"/>
    <property type="match status" value="1"/>
</dbReference>
<dbReference type="EMBL" id="RBAH01000020">
    <property type="protein sequence ID" value="RKN77090.1"/>
    <property type="molecule type" value="Genomic_DNA"/>
</dbReference>
<keyword evidence="3" id="KW-1185">Reference proteome</keyword>
<evidence type="ECO:0000259" key="1">
    <source>
        <dbReference type="PROSITE" id="PS50943"/>
    </source>
</evidence>
<proteinExistence type="predicted"/>
<dbReference type="CDD" id="cd00093">
    <property type="entry name" value="HTH_XRE"/>
    <property type="match status" value="1"/>
</dbReference>
<name>A0A3B0BVS1_9BACL</name>
<comment type="caution">
    <text evidence="2">The sequence shown here is derived from an EMBL/GenBank/DDBJ whole genome shotgun (WGS) entry which is preliminary data.</text>
</comment>
<dbReference type="SMART" id="SM00530">
    <property type="entry name" value="HTH_XRE"/>
    <property type="match status" value="1"/>
</dbReference>
<dbReference type="RefSeq" id="WP_120749799.1">
    <property type="nucleotide sequence ID" value="NZ_RBAH01000020.1"/>
</dbReference>
<protein>
    <submittedName>
        <fullName evidence="2">XRE family transcriptional regulator</fullName>
    </submittedName>
</protein>
<dbReference type="SUPFAM" id="SSF47413">
    <property type="entry name" value="lambda repressor-like DNA-binding domains"/>
    <property type="match status" value="1"/>
</dbReference>
<reference evidence="2 3" key="1">
    <citation type="journal article" date="2007" name="Int. J. Syst. Evol. Microbiol.">
        <title>Paenibacillus ginsengarvi sp. nov., isolated from soil from ginseng cultivation.</title>
        <authorList>
            <person name="Yoon M.H."/>
            <person name="Ten L.N."/>
            <person name="Im W.T."/>
        </authorList>
    </citation>
    <scope>NUCLEOTIDE SEQUENCE [LARGE SCALE GENOMIC DNA]</scope>
    <source>
        <strain evidence="2 3">KCTC 13059</strain>
    </source>
</reference>
<dbReference type="InterPro" id="IPR001387">
    <property type="entry name" value="Cro/C1-type_HTH"/>
</dbReference>